<feature type="transmembrane region" description="Helical" evidence="13">
    <location>
        <begin position="60"/>
        <end position="81"/>
    </location>
</feature>
<dbReference type="Gene3D" id="1.20.1070.10">
    <property type="entry name" value="Rhodopsin 7-helix transmembrane proteins"/>
    <property type="match status" value="1"/>
</dbReference>
<evidence type="ECO:0000256" key="10">
    <source>
        <dbReference type="ARBA" id="ARBA00023170"/>
    </source>
</evidence>
<evidence type="ECO:0000313" key="15">
    <source>
        <dbReference type="EMBL" id="KAG8446304.1"/>
    </source>
</evidence>
<keyword evidence="11" id="KW-0325">Glycoprotein</keyword>
<dbReference type="PANTHER" id="PTHR24242:SF411">
    <property type="entry name" value="OLFACTORY RECEPTOR"/>
    <property type="match status" value="1"/>
</dbReference>
<keyword evidence="12" id="KW-0807">Transducer</keyword>
<evidence type="ECO:0000256" key="3">
    <source>
        <dbReference type="ARBA" id="ARBA00022606"/>
    </source>
</evidence>
<keyword evidence="4 13" id="KW-0812">Transmembrane</keyword>
<evidence type="ECO:0000256" key="8">
    <source>
        <dbReference type="ARBA" id="ARBA00023136"/>
    </source>
</evidence>
<keyword evidence="10" id="KW-0675">Receptor</keyword>
<feature type="transmembrane region" description="Helical" evidence="13">
    <location>
        <begin position="25"/>
        <end position="48"/>
    </location>
</feature>
<comment type="subcellular location">
    <subcellularLocation>
        <location evidence="1">Cell membrane</location>
        <topology evidence="1">Multi-pass membrane protein</topology>
    </subcellularLocation>
</comment>
<name>A0A8T2JS51_9PIPI</name>
<dbReference type="AlphaFoldDB" id="A0A8T2JS51"/>
<organism evidence="15 16">
    <name type="scientific">Hymenochirus boettgeri</name>
    <name type="common">Congo dwarf clawed frog</name>
    <dbReference type="NCBI Taxonomy" id="247094"/>
    <lineage>
        <taxon>Eukaryota</taxon>
        <taxon>Metazoa</taxon>
        <taxon>Chordata</taxon>
        <taxon>Craniata</taxon>
        <taxon>Vertebrata</taxon>
        <taxon>Euteleostomi</taxon>
        <taxon>Amphibia</taxon>
        <taxon>Batrachia</taxon>
        <taxon>Anura</taxon>
        <taxon>Pipoidea</taxon>
        <taxon>Pipidae</taxon>
        <taxon>Pipinae</taxon>
        <taxon>Hymenochirus</taxon>
    </lineage>
</organism>
<dbReference type="PRINTS" id="PR00237">
    <property type="entry name" value="GPCRRHODOPSN"/>
</dbReference>
<keyword evidence="6 13" id="KW-1133">Transmembrane helix</keyword>
<protein>
    <recommendedName>
        <fullName evidence="14">G-protein coupled receptors family 1 profile domain-containing protein</fullName>
    </recommendedName>
</protein>
<dbReference type="GO" id="GO:0005886">
    <property type="term" value="C:plasma membrane"/>
    <property type="evidence" value="ECO:0007669"/>
    <property type="project" value="UniProtKB-SubCell"/>
</dbReference>
<evidence type="ECO:0000256" key="2">
    <source>
        <dbReference type="ARBA" id="ARBA00022475"/>
    </source>
</evidence>
<dbReference type="PANTHER" id="PTHR24242">
    <property type="entry name" value="G-PROTEIN COUPLED RECEPTOR"/>
    <property type="match status" value="1"/>
</dbReference>
<evidence type="ECO:0000256" key="13">
    <source>
        <dbReference type="SAM" id="Phobius"/>
    </source>
</evidence>
<accession>A0A8T2JS51</accession>
<evidence type="ECO:0000256" key="5">
    <source>
        <dbReference type="ARBA" id="ARBA00022725"/>
    </source>
</evidence>
<gene>
    <name evidence="15" type="ORF">GDO86_013946</name>
</gene>
<dbReference type="PROSITE" id="PS50262">
    <property type="entry name" value="G_PROTEIN_RECEP_F1_2"/>
    <property type="match status" value="1"/>
</dbReference>
<evidence type="ECO:0000259" key="14">
    <source>
        <dbReference type="PROSITE" id="PS50262"/>
    </source>
</evidence>
<evidence type="ECO:0000256" key="6">
    <source>
        <dbReference type="ARBA" id="ARBA00022989"/>
    </source>
</evidence>
<evidence type="ECO:0000256" key="11">
    <source>
        <dbReference type="ARBA" id="ARBA00023180"/>
    </source>
</evidence>
<evidence type="ECO:0000256" key="4">
    <source>
        <dbReference type="ARBA" id="ARBA00022692"/>
    </source>
</evidence>
<reference evidence="15" key="1">
    <citation type="thesis" date="2020" institute="ProQuest LLC" country="789 East Eisenhower Parkway, Ann Arbor, MI, USA">
        <title>Comparative Genomics and Chromosome Evolution.</title>
        <authorList>
            <person name="Mudd A.B."/>
        </authorList>
    </citation>
    <scope>NUCLEOTIDE SEQUENCE</scope>
    <source>
        <strain evidence="15">Female2</strain>
        <tissue evidence="15">Blood</tissue>
    </source>
</reference>
<sequence>MSANNQSVVTELFLWVFGNLPHFNVLSFDVFLVIFGLTITGNLLIIVLVTTCRVLHSPMYYFLCHLSVGDILLSVNIVPNILRASLMGGAKISYPGCIIQLYFYSGVIITECFLLSVMSYDRNMAFCFQLHYTSIMDHRTCIYLSTWP</sequence>
<dbReference type="InterPro" id="IPR050939">
    <property type="entry name" value="Olfactory_GPCR1"/>
</dbReference>
<feature type="domain" description="G-protein coupled receptors family 1 profile" evidence="14">
    <location>
        <begin position="41"/>
        <end position="148"/>
    </location>
</feature>
<keyword evidence="7" id="KW-0297">G-protein coupled receptor</keyword>
<dbReference type="Pfam" id="PF13853">
    <property type="entry name" value="7tm_4"/>
    <property type="match status" value="1"/>
</dbReference>
<evidence type="ECO:0000256" key="7">
    <source>
        <dbReference type="ARBA" id="ARBA00023040"/>
    </source>
</evidence>
<dbReference type="Proteomes" id="UP000812440">
    <property type="component" value="Chromosome 8_10"/>
</dbReference>
<keyword evidence="9" id="KW-1015">Disulfide bond</keyword>
<proteinExistence type="predicted"/>
<dbReference type="SUPFAM" id="SSF81321">
    <property type="entry name" value="Family A G protein-coupled receptor-like"/>
    <property type="match status" value="1"/>
</dbReference>
<keyword evidence="16" id="KW-1185">Reference proteome</keyword>
<keyword evidence="5" id="KW-0552">Olfaction</keyword>
<evidence type="ECO:0000256" key="12">
    <source>
        <dbReference type="ARBA" id="ARBA00023224"/>
    </source>
</evidence>
<dbReference type="OrthoDB" id="6145535at2759"/>
<evidence type="ECO:0000313" key="16">
    <source>
        <dbReference type="Proteomes" id="UP000812440"/>
    </source>
</evidence>
<dbReference type="InterPro" id="IPR017452">
    <property type="entry name" value="GPCR_Rhodpsn_7TM"/>
</dbReference>
<comment type="caution">
    <text evidence="15">The sequence shown here is derived from an EMBL/GenBank/DDBJ whole genome shotgun (WGS) entry which is preliminary data.</text>
</comment>
<dbReference type="GO" id="GO:0004930">
    <property type="term" value="F:G protein-coupled receptor activity"/>
    <property type="evidence" value="ECO:0007669"/>
    <property type="project" value="UniProtKB-KW"/>
</dbReference>
<dbReference type="EMBL" id="JAACNH010000003">
    <property type="protein sequence ID" value="KAG8446304.1"/>
    <property type="molecule type" value="Genomic_DNA"/>
</dbReference>
<dbReference type="InterPro" id="IPR000725">
    <property type="entry name" value="Olfact_rcpt"/>
</dbReference>
<keyword evidence="2" id="KW-1003">Cell membrane</keyword>
<dbReference type="InterPro" id="IPR000276">
    <property type="entry name" value="GPCR_Rhodpsn"/>
</dbReference>
<dbReference type="GO" id="GO:0004984">
    <property type="term" value="F:olfactory receptor activity"/>
    <property type="evidence" value="ECO:0007669"/>
    <property type="project" value="InterPro"/>
</dbReference>
<evidence type="ECO:0000256" key="9">
    <source>
        <dbReference type="ARBA" id="ARBA00023157"/>
    </source>
</evidence>
<keyword evidence="8 13" id="KW-0472">Membrane</keyword>
<feature type="transmembrane region" description="Helical" evidence="13">
    <location>
        <begin position="101"/>
        <end position="120"/>
    </location>
</feature>
<keyword evidence="3" id="KW-0716">Sensory transduction</keyword>
<evidence type="ECO:0000256" key="1">
    <source>
        <dbReference type="ARBA" id="ARBA00004651"/>
    </source>
</evidence>